<organism evidence="1 2">
    <name type="scientific">Hyalomma asiaticum</name>
    <name type="common">Tick</name>
    <dbReference type="NCBI Taxonomy" id="266040"/>
    <lineage>
        <taxon>Eukaryota</taxon>
        <taxon>Metazoa</taxon>
        <taxon>Ecdysozoa</taxon>
        <taxon>Arthropoda</taxon>
        <taxon>Chelicerata</taxon>
        <taxon>Arachnida</taxon>
        <taxon>Acari</taxon>
        <taxon>Parasitiformes</taxon>
        <taxon>Ixodida</taxon>
        <taxon>Ixodoidea</taxon>
        <taxon>Ixodidae</taxon>
        <taxon>Hyalomminae</taxon>
        <taxon>Hyalomma</taxon>
    </lineage>
</organism>
<protein>
    <submittedName>
        <fullName evidence="1">Uncharacterized protein</fullName>
    </submittedName>
</protein>
<reference evidence="1" key="1">
    <citation type="submission" date="2020-05" db="EMBL/GenBank/DDBJ databases">
        <title>Large-scale comparative analyses of tick genomes elucidate their genetic diversity and vector capacities.</title>
        <authorList>
            <person name="Jia N."/>
            <person name="Wang J."/>
            <person name="Shi W."/>
            <person name="Du L."/>
            <person name="Sun Y."/>
            <person name="Zhan W."/>
            <person name="Jiang J."/>
            <person name="Wang Q."/>
            <person name="Zhang B."/>
            <person name="Ji P."/>
            <person name="Sakyi L.B."/>
            <person name="Cui X."/>
            <person name="Yuan T."/>
            <person name="Jiang B."/>
            <person name="Yang W."/>
            <person name="Lam T.T.-Y."/>
            <person name="Chang Q."/>
            <person name="Ding S."/>
            <person name="Wang X."/>
            <person name="Zhu J."/>
            <person name="Ruan X."/>
            <person name="Zhao L."/>
            <person name="Wei J."/>
            <person name="Que T."/>
            <person name="Du C."/>
            <person name="Cheng J."/>
            <person name="Dai P."/>
            <person name="Han X."/>
            <person name="Huang E."/>
            <person name="Gao Y."/>
            <person name="Liu J."/>
            <person name="Shao H."/>
            <person name="Ye R."/>
            <person name="Li L."/>
            <person name="Wei W."/>
            <person name="Wang X."/>
            <person name="Wang C."/>
            <person name="Yang T."/>
            <person name="Huo Q."/>
            <person name="Li W."/>
            <person name="Guo W."/>
            <person name="Chen H."/>
            <person name="Zhou L."/>
            <person name="Ni X."/>
            <person name="Tian J."/>
            <person name="Zhou Y."/>
            <person name="Sheng Y."/>
            <person name="Liu T."/>
            <person name="Pan Y."/>
            <person name="Xia L."/>
            <person name="Li J."/>
            <person name="Zhao F."/>
            <person name="Cao W."/>
        </authorList>
    </citation>
    <scope>NUCLEOTIDE SEQUENCE</scope>
    <source>
        <strain evidence="1">Hyas-2018</strain>
    </source>
</reference>
<keyword evidence="2" id="KW-1185">Reference proteome</keyword>
<evidence type="ECO:0000313" key="1">
    <source>
        <dbReference type="EMBL" id="KAH6939040.1"/>
    </source>
</evidence>
<comment type="caution">
    <text evidence="1">The sequence shown here is derived from an EMBL/GenBank/DDBJ whole genome shotgun (WGS) entry which is preliminary data.</text>
</comment>
<sequence>MNRWNMASGNATIPSVERLPPAKTTKQRASSLPGVRSHADSGGGVGWLTFAVHAYPWKKEASDPLPQAEQAATLTIAVVVHR</sequence>
<accession>A0ACB7SWH2</accession>
<dbReference type="EMBL" id="CM023482">
    <property type="protein sequence ID" value="KAH6939040.1"/>
    <property type="molecule type" value="Genomic_DNA"/>
</dbReference>
<evidence type="ECO:0000313" key="2">
    <source>
        <dbReference type="Proteomes" id="UP000821845"/>
    </source>
</evidence>
<name>A0ACB7SWH2_HYAAI</name>
<dbReference type="Proteomes" id="UP000821845">
    <property type="component" value="Chromosome 2"/>
</dbReference>
<proteinExistence type="predicted"/>
<gene>
    <name evidence="1" type="ORF">HPB50_015682</name>
</gene>